<reference evidence="2 3" key="1">
    <citation type="journal article" date="2010" name="Stand. Genomic Sci.">
        <title>Complete genome sequence of Brachyspira murdochii type strain (56-150).</title>
        <authorList>
            <person name="Pati A."/>
            <person name="Sikorski J."/>
            <person name="Gronow S."/>
            <person name="Munk C."/>
            <person name="Lapidus A."/>
            <person name="Copeland A."/>
            <person name="Glavina Del Tio T."/>
            <person name="Nolan M."/>
            <person name="Lucas S."/>
            <person name="Chen F."/>
            <person name="Tice H."/>
            <person name="Cheng J.F."/>
            <person name="Han C."/>
            <person name="Detter J.C."/>
            <person name="Bruce D."/>
            <person name="Tapia R."/>
            <person name="Goodwin L."/>
            <person name="Pitluck S."/>
            <person name="Liolios K."/>
            <person name="Ivanova N."/>
            <person name="Mavromatis K."/>
            <person name="Mikhailova N."/>
            <person name="Chen A."/>
            <person name="Palaniappan K."/>
            <person name="Land M."/>
            <person name="Hauser L."/>
            <person name="Chang Y.J."/>
            <person name="Jeffries C.D."/>
            <person name="Spring S."/>
            <person name="Rohde M."/>
            <person name="Goker M."/>
            <person name="Bristow J."/>
            <person name="Eisen J.A."/>
            <person name="Markowitz V."/>
            <person name="Hugenholtz P."/>
            <person name="Kyrpides N.C."/>
            <person name="Klenk H.P."/>
        </authorList>
    </citation>
    <scope>NUCLEOTIDE SEQUENCE [LARGE SCALE GENOMIC DNA]</scope>
    <source>
        <strain evidence="3">ATCC 51284 / DSM 12563 / 56-150</strain>
    </source>
</reference>
<dbReference type="Proteomes" id="UP000001915">
    <property type="component" value="Chromosome"/>
</dbReference>
<gene>
    <name evidence="2" type="ordered locus">Bmur_2469</name>
</gene>
<dbReference type="STRING" id="526224.Bmur_2469"/>
<dbReference type="KEGG" id="brm:Bmur_2469"/>
<dbReference type="GO" id="GO:0016787">
    <property type="term" value="F:hydrolase activity"/>
    <property type="evidence" value="ECO:0007669"/>
    <property type="project" value="InterPro"/>
</dbReference>
<evidence type="ECO:0000313" key="2">
    <source>
        <dbReference type="EMBL" id="ADG72539.1"/>
    </source>
</evidence>
<name>D5U5R2_BRAM5</name>
<dbReference type="RefSeq" id="WP_013114877.1">
    <property type="nucleotide sequence ID" value="NC_014150.1"/>
</dbReference>
<dbReference type="AlphaFoldDB" id="D5U5R2"/>
<dbReference type="Pfam" id="PF00149">
    <property type="entry name" value="Metallophos"/>
    <property type="match status" value="1"/>
</dbReference>
<evidence type="ECO:0000259" key="1">
    <source>
        <dbReference type="Pfam" id="PF00149"/>
    </source>
</evidence>
<proteinExistence type="predicted"/>
<dbReference type="eggNOG" id="COG0639">
    <property type="taxonomic scope" value="Bacteria"/>
</dbReference>
<dbReference type="Gene3D" id="3.60.21.10">
    <property type="match status" value="1"/>
</dbReference>
<dbReference type="HOGENOM" id="CLU_088179_0_0_12"/>
<evidence type="ECO:0000313" key="3">
    <source>
        <dbReference type="Proteomes" id="UP000001915"/>
    </source>
</evidence>
<protein>
    <submittedName>
        <fullName evidence="2">Metallophosphoesterase</fullName>
    </submittedName>
</protein>
<dbReference type="EMBL" id="CP001959">
    <property type="protein sequence ID" value="ADG72539.1"/>
    <property type="molecule type" value="Genomic_DNA"/>
</dbReference>
<dbReference type="InterPro" id="IPR004843">
    <property type="entry name" value="Calcineurin-like_PHP"/>
</dbReference>
<organism evidence="2 3">
    <name type="scientific">Brachyspira murdochii (strain ATCC 51284 / DSM 12563 / 56-150)</name>
    <name type="common">Serpulina murdochii</name>
    <dbReference type="NCBI Taxonomy" id="526224"/>
    <lineage>
        <taxon>Bacteria</taxon>
        <taxon>Pseudomonadati</taxon>
        <taxon>Spirochaetota</taxon>
        <taxon>Spirochaetia</taxon>
        <taxon>Brachyspirales</taxon>
        <taxon>Brachyspiraceae</taxon>
        <taxon>Brachyspira</taxon>
    </lineage>
</organism>
<dbReference type="OrthoDB" id="9808081at2"/>
<accession>D5U5R2</accession>
<sequence length="231" mass="26969">MKISVIGDLHGKDCWKKLLEGRFSEFDKIIFMGDYSDDSWVRFDDEEIINNLKDVIEFKKNHNDNVELLIGNHDFQYIVGYPTASRYRESYAKEMNKIFNDNANIFKPIHIENNYIFTHAGITNGWIDYIKNKYNIDNINIDNIESIVNIVYKNDKDDCNIASFRRGGLSKFAGILWADTEDLTADSWVGYNQVVGHNRVKPYSIIKKDDTIIYMSDHFDSEQDKLLVLDI</sequence>
<dbReference type="InterPro" id="IPR029052">
    <property type="entry name" value="Metallo-depent_PP-like"/>
</dbReference>
<dbReference type="SUPFAM" id="SSF56300">
    <property type="entry name" value="Metallo-dependent phosphatases"/>
    <property type="match status" value="1"/>
</dbReference>
<feature type="domain" description="Calcineurin-like phosphoesterase" evidence="1">
    <location>
        <begin position="1"/>
        <end position="165"/>
    </location>
</feature>